<evidence type="ECO:0000259" key="3">
    <source>
        <dbReference type="Pfam" id="PF13505"/>
    </source>
</evidence>
<dbReference type="SUPFAM" id="SSF56925">
    <property type="entry name" value="OMPA-like"/>
    <property type="match status" value="1"/>
</dbReference>
<feature type="domain" description="Outer membrane protein beta-barrel" evidence="3">
    <location>
        <begin position="7"/>
        <end position="174"/>
    </location>
</feature>
<dbReference type="AlphaFoldDB" id="A0A6M0CJT2"/>
<sequence length="174" mass="18602">MKKLLILVCLCLGFNATAQKALKKIQFGISSGVLNVNTKTDGIFGPDITSSDNFTGFYLGPMVQLSLTKKVGLQGEVLYGNANSEGYIIVPLQAKIGILPKLSLLLGPQANYAVDSDFGNTSALALDGVAGVALNITRKFAIQARYAIQINERAQIEDRSVKSNTLNIGIGYNF</sequence>
<gene>
    <name evidence="4" type="ORF">GWK10_00645</name>
</gene>
<feature type="chain" id="PRO_5026705652" evidence="2">
    <location>
        <begin position="21"/>
        <end position="174"/>
    </location>
</feature>
<reference evidence="4 5" key="1">
    <citation type="submission" date="2020-01" db="EMBL/GenBank/DDBJ databases">
        <title>Spongiivirga citrea KCTC 32990T.</title>
        <authorList>
            <person name="Wang G."/>
        </authorList>
    </citation>
    <scope>NUCLEOTIDE SEQUENCE [LARGE SCALE GENOMIC DNA]</scope>
    <source>
        <strain evidence="4 5">KCTC 32990</strain>
    </source>
</reference>
<evidence type="ECO:0000313" key="5">
    <source>
        <dbReference type="Proteomes" id="UP000474296"/>
    </source>
</evidence>
<dbReference type="InterPro" id="IPR027385">
    <property type="entry name" value="Beta-barrel_OMP"/>
</dbReference>
<proteinExistence type="predicted"/>
<organism evidence="4 5">
    <name type="scientific">Spongiivirga citrea</name>
    <dbReference type="NCBI Taxonomy" id="1481457"/>
    <lineage>
        <taxon>Bacteria</taxon>
        <taxon>Pseudomonadati</taxon>
        <taxon>Bacteroidota</taxon>
        <taxon>Flavobacteriia</taxon>
        <taxon>Flavobacteriales</taxon>
        <taxon>Flavobacteriaceae</taxon>
        <taxon>Spongiivirga</taxon>
    </lineage>
</organism>
<evidence type="ECO:0000313" key="4">
    <source>
        <dbReference type="EMBL" id="NER15697.1"/>
    </source>
</evidence>
<comment type="caution">
    <text evidence="4">The sequence shown here is derived from an EMBL/GenBank/DDBJ whole genome shotgun (WGS) entry which is preliminary data.</text>
</comment>
<evidence type="ECO:0000256" key="2">
    <source>
        <dbReference type="SAM" id="SignalP"/>
    </source>
</evidence>
<dbReference type="InterPro" id="IPR011250">
    <property type="entry name" value="OMP/PagP_B-barrel"/>
</dbReference>
<name>A0A6M0CJT2_9FLAO</name>
<feature type="signal peptide" evidence="2">
    <location>
        <begin position="1"/>
        <end position="20"/>
    </location>
</feature>
<accession>A0A6M0CJT2</accession>
<dbReference type="RefSeq" id="WP_164028971.1">
    <property type="nucleotide sequence ID" value="NZ_JAABOQ010000001.1"/>
</dbReference>
<keyword evidence="5" id="KW-1185">Reference proteome</keyword>
<dbReference type="Proteomes" id="UP000474296">
    <property type="component" value="Unassembled WGS sequence"/>
</dbReference>
<dbReference type="EMBL" id="JAABOQ010000001">
    <property type="protein sequence ID" value="NER15697.1"/>
    <property type="molecule type" value="Genomic_DNA"/>
</dbReference>
<keyword evidence="1 2" id="KW-0732">Signal</keyword>
<dbReference type="Pfam" id="PF13505">
    <property type="entry name" value="OMP_b-brl"/>
    <property type="match status" value="1"/>
</dbReference>
<evidence type="ECO:0000256" key="1">
    <source>
        <dbReference type="ARBA" id="ARBA00022729"/>
    </source>
</evidence>
<protein>
    <submittedName>
        <fullName evidence="4">Outer membrane beta-barrel protein</fullName>
    </submittedName>
</protein>